<protein>
    <submittedName>
        <fullName evidence="1">Tetratricopeptide repeat protein</fullName>
    </submittedName>
</protein>
<dbReference type="EMBL" id="JBHSYS010000002">
    <property type="protein sequence ID" value="MFC6957667.1"/>
    <property type="molecule type" value="Genomic_DNA"/>
</dbReference>
<sequence>MRRSTADEAPAAQWDADARAIQTLDDLAAFLRRLRAASGNTSFRRIHTGIRAFHGEHAIPEGAPSLATIHGHFQNGRVRMNSDTVLDIARALGLDTAGLGALAQACHRVLERANRSVIVTTRAAVPDPTAAFTGRRAERDRIAAHVAAARRTGAAAVVVIEGMAGIGKSELAFRAARDLADAGLVGDVRLFADLRGFDPAEPPAAPDAVVRGFLAHLGTPGRRIDALSPAARIALLHRELAASRALLVLDNAADAAQLEPLLPRGADCAVLVTSRRRLTDLEAAVRIPLGTVTVAEALDLLRRHDRSGRLDAAPDDAAALVELCRRLPLELAAAGRQLEGKPDWQIADHVERLRRIPAHEHSGPALALSYNGLPEPAQRLFRLLAIHPGRRLTADAAAALADATAAETAPALARLYDESLLLRRAADAYEFHDSVRAFALDRGHREDPASVQHAAVANLLRHYRLRLESSGDANTDWIGADRATLLACMHVTGHDADAAALAAPLNRALRLLGHYDAARICNRQLLRIAHRTGERAWEADARSGLAEIDRLTGRFQTAAEGFDLVLRLRRDLGDRLGEADALRGLAQTASNDDYPLARERYDAALAIHRRLGNPVGEAEALWGLAEIAMSVGDLDTAAAHAGQVASICAGIGNRVGEAYGLRALGDVAAQRGELDAAATRYRQSLYLCQQVGNRRGAAGALRGLAGAALRGGDVDRAERLHRRALASSRRIGDVSGEADARRGLADTALARGDLTTAAAEFAPALAVYRETADRVGEAHCLAGLGHVAWRAQRRAAARHHWLQALRLAERGGLPLADELRGALAGFADSV</sequence>
<evidence type="ECO:0000313" key="2">
    <source>
        <dbReference type="Proteomes" id="UP001596470"/>
    </source>
</evidence>
<dbReference type="SUPFAM" id="SSF48452">
    <property type="entry name" value="TPR-like"/>
    <property type="match status" value="2"/>
</dbReference>
<reference evidence="2" key="1">
    <citation type="journal article" date="2019" name="Int. J. Syst. Evol. Microbiol.">
        <title>The Global Catalogue of Microorganisms (GCM) 10K type strain sequencing project: providing services to taxonomists for standard genome sequencing and annotation.</title>
        <authorList>
            <consortium name="The Broad Institute Genomics Platform"/>
            <consortium name="The Broad Institute Genome Sequencing Center for Infectious Disease"/>
            <person name="Wu L."/>
            <person name="Ma J."/>
        </authorList>
    </citation>
    <scope>NUCLEOTIDE SEQUENCE [LARGE SCALE GENOMIC DNA]</scope>
    <source>
        <strain evidence="2">KACC 12634</strain>
    </source>
</reference>
<dbReference type="SUPFAM" id="SSF52540">
    <property type="entry name" value="P-loop containing nucleoside triphosphate hydrolases"/>
    <property type="match status" value="1"/>
</dbReference>
<dbReference type="PANTHER" id="PTHR47691:SF3">
    <property type="entry name" value="HTH-TYPE TRANSCRIPTIONAL REGULATOR RV0890C-RELATED"/>
    <property type="match status" value="1"/>
</dbReference>
<comment type="caution">
    <text evidence="1">The sequence shown here is derived from an EMBL/GenBank/DDBJ whole genome shotgun (WGS) entry which is preliminary data.</text>
</comment>
<dbReference type="Proteomes" id="UP001596470">
    <property type="component" value="Unassembled WGS sequence"/>
</dbReference>
<dbReference type="PANTHER" id="PTHR47691">
    <property type="entry name" value="REGULATOR-RELATED"/>
    <property type="match status" value="1"/>
</dbReference>
<dbReference type="Gene3D" id="1.25.40.10">
    <property type="entry name" value="Tetratricopeptide repeat domain"/>
    <property type="match status" value="2"/>
</dbReference>
<name>A0ABW2D5R1_9ACTN</name>
<proteinExistence type="predicted"/>
<dbReference type="SMART" id="SM00028">
    <property type="entry name" value="TPR"/>
    <property type="match status" value="6"/>
</dbReference>
<keyword evidence="2" id="KW-1185">Reference proteome</keyword>
<organism evidence="1 2">
    <name type="scientific">Glycomyces mayteni</name>
    <dbReference type="NCBI Taxonomy" id="543887"/>
    <lineage>
        <taxon>Bacteria</taxon>
        <taxon>Bacillati</taxon>
        <taxon>Actinomycetota</taxon>
        <taxon>Actinomycetes</taxon>
        <taxon>Glycomycetales</taxon>
        <taxon>Glycomycetaceae</taxon>
        <taxon>Glycomyces</taxon>
    </lineage>
</organism>
<dbReference type="RefSeq" id="WP_382349633.1">
    <property type="nucleotide sequence ID" value="NZ_JBHMBP010000002.1"/>
</dbReference>
<dbReference type="InterPro" id="IPR027417">
    <property type="entry name" value="P-loop_NTPase"/>
</dbReference>
<dbReference type="Gene3D" id="3.40.50.300">
    <property type="entry name" value="P-loop containing nucleotide triphosphate hydrolases"/>
    <property type="match status" value="1"/>
</dbReference>
<dbReference type="InterPro" id="IPR019734">
    <property type="entry name" value="TPR_rpt"/>
</dbReference>
<evidence type="ECO:0000313" key="1">
    <source>
        <dbReference type="EMBL" id="MFC6957667.1"/>
    </source>
</evidence>
<dbReference type="InterPro" id="IPR011990">
    <property type="entry name" value="TPR-like_helical_dom_sf"/>
</dbReference>
<accession>A0ABW2D5R1</accession>
<gene>
    <name evidence="1" type="ORF">ACFQS3_10725</name>
</gene>
<dbReference type="PRINTS" id="PR00364">
    <property type="entry name" value="DISEASERSIST"/>
</dbReference>